<dbReference type="Proteomes" id="UP000215335">
    <property type="component" value="Unassembled WGS sequence"/>
</dbReference>
<dbReference type="OrthoDB" id="7684817at2759"/>
<dbReference type="EMBL" id="NNAY01000042">
    <property type="protein sequence ID" value="OXU31616.1"/>
    <property type="molecule type" value="Genomic_DNA"/>
</dbReference>
<evidence type="ECO:0000313" key="2">
    <source>
        <dbReference type="EMBL" id="OXU31616.1"/>
    </source>
</evidence>
<comment type="caution">
    <text evidence="2">The sequence shown here is derived from an EMBL/GenBank/DDBJ whole genome shotgun (WGS) entry which is preliminary data.</text>
</comment>
<name>A0A232FLI7_9HYME</name>
<keyword evidence="3" id="KW-1185">Reference proteome</keyword>
<dbReference type="AlphaFoldDB" id="A0A232FLI7"/>
<gene>
    <name evidence="2" type="ORF">TSAR_003069</name>
</gene>
<feature type="region of interest" description="Disordered" evidence="1">
    <location>
        <begin position="1"/>
        <end position="20"/>
    </location>
</feature>
<evidence type="ECO:0000256" key="1">
    <source>
        <dbReference type="SAM" id="MobiDB-lite"/>
    </source>
</evidence>
<proteinExistence type="predicted"/>
<reference evidence="2 3" key="1">
    <citation type="journal article" date="2017" name="Curr. Biol.">
        <title>The Evolution of Venom by Co-option of Single-Copy Genes.</title>
        <authorList>
            <person name="Martinson E.O."/>
            <person name="Mrinalini"/>
            <person name="Kelkar Y.D."/>
            <person name="Chang C.H."/>
            <person name="Werren J.H."/>
        </authorList>
    </citation>
    <scope>NUCLEOTIDE SEQUENCE [LARGE SCALE GENOMIC DNA]</scope>
    <source>
        <strain evidence="2 3">Alberta</strain>
        <tissue evidence="2">Whole body</tissue>
    </source>
</reference>
<evidence type="ECO:0000313" key="3">
    <source>
        <dbReference type="Proteomes" id="UP000215335"/>
    </source>
</evidence>
<protein>
    <submittedName>
        <fullName evidence="2">Uncharacterized protein</fullName>
    </submittedName>
</protein>
<feature type="compositionally biased region" description="Low complexity" evidence="1">
    <location>
        <begin position="9"/>
        <end position="20"/>
    </location>
</feature>
<organism evidence="2 3">
    <name type="scientific">Trichomalopsis sarcophagae</name>
    <dbReference type="NCBI Taxonomy" id="543379"/>
    <lineage>
        <taxon>Eukaryota</taxon>
        <taxon>Metazoa</taxon>
        <taxon>Ecdysozoa</taxon>
        <taxon>Arthropoda</taxon>
        <taxon>Hexapoda</taxon>
        <taxon>Insecta</taxon>
        <taxon>Pterygota</taxon>
        <taxon>Neoptera</taxon>
        <taxon>Endopterygota</taxon>
        <taxon>Hymenoptera</taxon>
        <taxon>Apocrita</taxon>
        <taxon>Proctotrupomorpha</taxon>
        <taxon>Chalcidoidea</taxon>
        <taxon>Pteromalidae</taxon>
        <taxon>Pteromalinae</taxon>
        <taxon>Trichomalopsis</taxon>
    </lineage>
</organism>
<sequence length="61" mass="7322">MIIEDRGPLSSSSRRASQSRRLILRRQDSCQRFLDQLLLLKHRTAKFSSNRHRKLQPFRET</sequence>
<accession>A0A232FLI7</accession>